<dbReference type="InterPro" id="IPR000182">
    <property type="entry name" value="GNAT_dom"/>
</dbReference>
<dbReference type="InterPro" id="IPR050832">
    <property type="entry name" value="Bact_Acetyltransf"/>
</dbReference>
<dbReference type="PANTHER" id="PTHR43877">
    <property type="entry name" value="AMINOALKYLPHOSPHONATE N-ACETYLTRANSFERASE-RELATED-RELATED"/>
    <property type="match status" value="1"/>
</dbReference>
<dbReference type="InterPro" id="IPR016181">
    <property type="entry name" value="Acyl_CoA_acyltransferase"/>
</dbReference>
<organism evidence="4 5">
    <name type="scientific">Ancylobacter radicis</name>
    <dbReference type="NCBI Taxonomy" id="2836179"/>
    <lineage>
        <taxon>Bacteria</taxon>
        <taxon>Pseudomonadati</taxon>
        <taxon>Pseudomonadota</taxon>
        <taxon>Alphaproteobacteria</taxon>
        <taxon>Hyphomicrobiales</taxon>
        <taxon>Xanthobacteraceae</taxon>
        <taxon>Ancylobacter</taxon>
    </lineage>
</organism>
<comment type="caution">
    <text evidence="4">The sequence shown here is derived from an EMBL/GenBank/DDBJ whole genome shotgun (WGS) entry which is preliminary data.</text>
</comment>
<dbReference type="Gene3D" id="3.40.630.30">
    <property type="match status" value="1"/>
</dbReference>
<sequence>MPADYAILDLRQAPDRAGVVADRVWRAWWRDEGVPLAVLRARLDESLGAGVAGIPTSFIACRGAAFLGTVALIACDLEARAHLTPWLAALWVEPHERGQGIGEALVGHAAAAAFAAGHAHLHLCATADNAPYYRRLGWRGIEADVDGLDIFRLERG</sequence>
<gene>
    <name evidence="4" type="ORF">KIP89_09045</name>
</gene>
<proteinExistence type="predicted"/>
<evidence type="ECO:0000259" key="3">
    <source>
        <dbReference type="PROSITE" id="PS51186"/>
    </source>
</evidence>
<dbReference type="EMBL" id="JAHCQH010000015">
    <property type="protein sequence ID" value="MBS9477251.1"/>
    <property type="molecule type" value="Genomic_DNA"/>
</dbReference>
<evidence type="ECO:0000313" key="5">
    <source>
        <dbReference type="Proteomes" id="UP001166585"/>
    </source>
</evidence>
<feature type="domain" description="N-acetyltransferase" evidence="3">
    <location>
        <begin position="8"/>
        <end position="156"/>
    </location>
</feature>
<evidence type="ECO:0000256" key="1">
    <source>
        <dbReference type="ARBA" id="ARBA00022679"/>
    </source>
</evidence>
<accession>A0ABS5R6F3</accession>
<keyword evidence="2" id="KW-0012">Acyltransferase</keyword>
<evidence type="ECO:0000313" key="4">
    <source>
        <dbReference type="EMBL" id="MBS9477251.1"/>
    </source>
</evidence>
<keyword evidence="1" id="KW-0808">Transferase</keyword>
<protein>
    <submittedName>
        <fullName evidence="4">GNAT family N-acetyltransferase</fullName>
    </submittedName>
</protein>
<keyword evidence="5" id="KW-1185">Reference proteome</keyword>
<dbReference type="SUPFAM" id="SSF55729">
    <property type="entry name" value="Acyl-CoA N-acyltransferases (Nat)"/>
    <property type="match status" value="1"/>
</dbReference>
<dbReference type="RefSeq" id="WP_213755038.1">
    <property type="nucleotide sequence ID" value="NZ_JAHCQH010000015.1"/>
</dbReference>
<dbReference type="PROSITE" id="PS51186">
    <property type="entry name" value="GNAT"/>
    <property type="match status" value="1"/>
</dbReference>
<reference evidence="4" key="1">
    <citation type="submission" date="2021-05" db="EMBL/GenBank/DDBJ databases">
        <authorList>
            <person name="Sun Q."/>
            <person name="Inoue M."/>
        </authorList>
    </citation>
    <scope>NUCLEOTIDE SEQUENCE</scope>
    <source>
        <strain evidence="4">VKM B-3255</strain>
    </source>
</reference>
<evidence type="ECO:0000256" key="2">
    <source>
        <dbReference type="ARBA" id="ARBA00023315"/>
    </source>
</evidence>
<name>A0ABS5R6F3_9HYPH</name>
<dbReference type="Pfam" id="PF13508">
    <property type="entry name" value="Acetyltransf_7"/>
    <property type="match status" value="1"/>
</dbReference>
<dbReference type="Proteomes" id="UP001166585">
    <property type="component" value="Unassembled WGS sequence"/>
</dbReference>